<organism evidence="1">
    <name type="scientific">marine metagenome</name>
    <dbReference type="NCBI Taxonomy" id="408172"/>
    <lineage>
        <taxon>unclassified sequences</taxon>
        <taxon>metagenomes</taxon>
        <taxon>ecological metagenomes</taxon>
    </lineage>
</organism>
<reference evidence="1" key="1">
    <citation type="submission" date="2018-05" db="EMBL/GenBank/DDBJ databases">
        <authorList>
            <person name="Lanie J.A."/>
            <person name="Ng W.-L."/>
            <person name="Kazmierczak K.M."/>
            <person name="Andrzejewski T.M."/>
            <person name="Davidsen T.M."/>
            <person name="Wayne K.J."/>
            <person name="Tettelin H."/>
            <person name="Glass J.I."/>
            <person name="Rusch D."/>
            <person name="Podicherti R."/>
            <person name="Tsui H.-C.T."/>
            <person name="Winkler M.E."/>
        </authorList>
    </citation>
    <scope>NUCLEOTIDE SEQUENCE</scope>
</reference>
<accession>A0A382J6W7</accession>
<gene>
    <name evidence="1" type="ORF">METZ01_LOCUS260006</name>
</gene>
<feature type="non-terminal residue" evidence="1">
    <location>
        <position position="1"/>
    </location>
</feature>
<name>A0A382J6W7_9ZZZZ</name>
<evidence type="ECO:0000313" key="1">
    <source>
        <dbReference type="EMBL" id="SVC07152.1"/>
    </source>
</evidence>
<dbReference type="AlphaFoldDB" id="A0A382J6W7"/>
<proteinExistence type="predicted"/>
<sequence>QLGSKFHGFAISFPNTNCQSKELKQRIDYVVETDQGPSDDIRQEIEQVCKNFDIYLLLSS</sequence>
<dbReference type="EMBL" id="UINC01071899">
    <property type="protein sequence ID" value="SVC07152.1"/>
    <property type="molecule type" value="Genomic_DNA"/>
</dbReference>
<protein>
    <submittedName>
        <fullName evidence="1">Uncharacterized protein</fullName>
    </submittedName>
</protein>